<evidence type="ECO:0000313" key="2">
    <source>
        <dbReference type="Proteomes" id="UP001215280"/>
    </source>
</evidence>
<keyword evidence="2" id="KW-1185">Reference proteome</keyword>
<dbReference type="EMBL" id="JARJLG010000016">
    <property type="protein sequence ID" value="KAJ7774347.1"/>
    <property type="molecule type" value="Genomic_DNA"/>
</dbReference>
<feature type="non-terminal residue" evidence="1">
    <location>
        <position position="1"/>
    </location>
</feature>
<protein>
    <submittedName>
        <fullName evidence="1">Uncharacterized protein</fullName>
    </submittedName>
</protein>
<gene>
    <name evidence="1" type="ORF">DFH07DRAFT_693119</name>
</gene>
<accession>A0AAD7NSV4</accession>
<dbReference type="Proteomes" id="UP001215280">
    <property type="component" value="Unassembled WGS sequence"/>
</dbReference>
<feature type="non-terminal residue" evidence="1">
    <location>
        <position position="99"/>
    </location>
</feature>
<sequence>YAIANRFPPSLRPSAHFKELKREVFGRVTQCRIGHCFIGEYYSIFVPSEDVDCPCGEVFQTREHVLRECPLYEDQRHILKEVSKDVSLPEILGTKKGIE</sequence>
<organism evidence="1 2">
    <name type="scientific">Mycena maculata</name>
    <dbReference type="NCBI Taxonomy" id="230809"/>
    <lineage>
        <taxon>Eukaryota</taxon>
        <taxon>Fungi</taxon>
        <taxon>Dikarya</taxon>
        <taxon>Basidiomycota</taxon>
        <taxon>Agaricomycotina</taxon>
        <taxon>Agaricomycetes</taxon>
        <taxon>Agaricomycetidae</taxon>
        <taxon>Agaricales</taxon>
        <taxon>Marasmiineae</taxon>
        <taxon>Mycenaceae</taxon>
        <taxon>Mycena</taxon>
    </lineage>
</organism>
<proteinExistence type="predicted"/>
<name>A0AAD7NSV4_9AGAR</name>
<comment type="caution">
    <text evidence="1">The sequence shown here is derived from an EMBL/GenBank/DDBJ whole genome shotgun (WGS) entry which is preliminary data.</text>
</comment>
<evidence type="ECO:0000313" key="1">
    <source>
        <dbReference type="EMBL" id="KAJ7774347.1"/>
    </source>
</evidence>
<dbReference type="AlphaFoldDB" id="A0AAD7NSV4"/>
<reference evidence="1" key="1">
    <citation type="submission" date="2023-03" db="EMBL/GenBank/DDBJ databases">
        <title>Massive genome expansion in bonnet fungi (Mycena s.s.) driven by repeated elements and novel gene families across ecological guilds.</title>
        <authorList>
            <consortium name="Lawrence Berkeley National Laboratory"/>
            <person name="Harder C.B."/>
            <person name="Miyauchi S."/>
            <person name="Viragh M."/>
            <person name="Kuo A."/>
            <person name="Thoen E."/>
            <person name="Andreopoulos B."/>
            <person name="Lu D."/>
            <person name="Skrede I."/>
            <person name="Drula E."/>
            <person name="Henrissat B."/>
            <person name="Morin E."/>
            <person name="Kohler A."/>
            <person name="Barry K."/>
            <person name="LaButti K."/>
            <person name="Morin E."/>
            <person name="Salamov A."/>
            <person name="Lipzen A."/>
            <person name="Mereny Z."/>
            <person name="Hegedus B."/>
            <person name="Baldrian P."/>
            <person name="Stursova M."/>
            <person name="Weitz H."/>
            <person name="Taylor A."/>
            <person name="Grigoriev I.V."/>
            <person name="Nagy L.G."/>
            <person name="Martin F."/>
            <person name="Kauserud H."/>
        </authorList>
    </citation>
    <scope>NUCLEOTIDE SEQUENCE</scope>
    <source>
        <strain evidence="1">CBHHK188m</strain>
    </source>
</reference>